<keyword evidence="3" id="KW-1185">Reference proteome</keyword>
<dbReference type="PANTHER" id="PTHR46586">
    <property type="entry name" value="ANKYRIN REPEAT-CONTAINING PROTEIN"/>
    <property type="match status" value="1"/>
</dbReference>
<dbReference type="EMBL" id="KC977571">
    <property type="protein sequence ID" value="AGO85079.1"/>
    <property type="molecule type" value="Genomic_DNA"/>
</dbReference>
<dbReference type="InterPro" id="IPR036047">
    <property type="entry name" value="F-box-like_dom_sf"/>
</dbReference>
<evidence type="ECO:0000313" key="3">
    <source>
        <dbReference type="Proteomes" id="UP000204584"/>
    </source>
</evidence>
<dbReference type="PANTHER" id="PTHR46586:SF3">
    <property type="entry name" value="ANKYRIN REPEAT-CONTAINING PROTEIN"/>
    <property type="match status" value="1"/>
</dbReference>
<dbReference type="InterPro" id="IPR001810">
    <property type="entry name" value="F-box_dom"/>
</dbReference>
<sequence>MQAPTMDDMPSEIVELVLGQLDHIADRVAAHCVCRLWRERLAQVRRYAWVLNPTSLWTVVVNAIEDGQWSAVSWLLDGRPRLVSHGGRLLLAATRAGSADAVTWLRAHDCRWTPDAGAKAIVEGHLHVVDQLQVDACLCHKDVLCALAQVDDVGSLRSIAHLPPHVARRMVCCAVASGSVSVLAWLYQRDPSWATLDEARCIIVDGHPRAAMWAVKETTMPIDSQWFYTALERGRLDTLLQFHRDRSNDVTGDDNESRLPDAASLLWWALYQGRVDIAESLVVHPIVRFYLDNRRARGRAAVWSGCAAGQYDQDQTIHLLALLLEAGFVRLASVAYYDAASRNHVALLRWFDAHQCPRPLGDRLGAWCLESGHVDVVAWALSADVVLPADAITRAIGAQPKDDHSVDRHAVVTMLTQHGHAWSAGACEDAARQGMASTLALGVARSADGWDPEKCLRLALSVDSPRHRKTAAWIGHRADIDVDTFERNLVRSALLRRQK</sequence>
<dbReference type="RefSeq" id="YP_008438153.1">
    <property type="nucleotide sequence ID" value="NC_022098.1"/>
</dbReference>
<proteinExistence type="predicted"/>
<dbReference type="SUPFAM" id="SSF81383">
    <property type="entry name" value="F-box domain"/>
    <property type="match status" value="1"/>
</dbReference>
<dbReference type="KEGG" id="vg:16606866"/>
<dbReference type="GeneID" id="16606866"/>
<gene>
    <name evidence="2" type="ORF">psal_cds_936</name>
</gene>
<evidence type="ECO:0000313" key="2">
    <source>
        <dbReference type="EMBL" id="AGO85079.1"/>
    </source>
</evidence>
<organism evidence="2 3">
    <name type="scientific">Pandoravirus salinus</name>
    <dbReference type="NCBI Taxonomy" id="1349410"/>
    <lineage>
        <taxon>Viruses</taxon>
        <taxon>Pandoravirus</taxon>
    </lineage>
</organism>
<evidence type="ECO:0000259" key="1">
    <source>
        <dbReference type="Pfam" id="PF00646"/>
    </source>
</evidence>
<accession>S4VWQ1</accession>
<dbReference type="InterPro" id="IPR052050">
    <property type="entry name" value="SecEffector_AnkRepeat"/>
</dbReference>
<protein>
    <submittedName>
        <fullName evidence="2">F-box domain containing protein</fullName>
    </submittedName>
</protein>
<feature type="domain" description="F-box" evidence="1">
    <location>
        <begin position="7"/>
        <end position="46"/>
    </location>
</feature>
<reference evidence="2 3" key="1">
    <citation type="journal article" date="2013" name="Science">
        <title>Pandoraviruses: amoeba viruses with genomes up to 2.5 Mb reaching that of parasitic eukaryotes.</title>
        <authorList>
            <person name="Philippe N."/>
            <person name="Legendre M."/>
            <person name="Doutre G."/>
            <person name="Coute Y."/>
            <person name="Poirot O."/>
            <person name="Lescot M."/>
            <person name="Arslan D."/>
            <person name="Seltzer V."/>
            <person name="Bertaux L."/>
            <person name="Bruley C."/>
            <person name="Garin J."/>
            <person name="Claverie J.M."/>
            <person name="Abergel C."/>
        </authorList>
    </citation>
    <scope>NUCLEOTIDE SEQUENCE [LARGE SCALE GENOMIC DNA]</scope>
</reference>
<dbReference type="Proteomes" id="UP000204584">
    <property type="component" value="Segment"/>
</dbReference>
<name>S4VWQ1_9VIRU</name>
<dbReference type="Pfam" id="PF00646">
    <property type="entry name" value="F-box"/>
    <property type="match status" value="1"/>
</dbReference>